<evidence type="ECO:0000256" key="3">
    <source>
        <dbReference type="ARBA" id="ARBA00022804"/>
    </source>
</evidence>
<evidence type="ECO:0000256" key="7">
    <source>
        <dbReference type="ARBA" id="ARBA00035110"/>
    </source>
</evidence>
<evidence type="ECO:0000256" key="1">
    <source>
        <dbReference type="ARBA" id="ARBA00004328"/>
    </source>
</evidence>
<comment type="similarity">
    <text evidence="7">Belongs to the Leviviricetes maturation protein family.</text>
</comment>
<evidence type="ECO:0000256" key="4">
    <source>
        <dbReference type="ARBA" id="ARBA00022844"/>
    </source>
</evidence>
<dbReference type="EMBL" id="BK013611">
    <property type="protein sequence ID" value="DAD50731.1"/>
    <property type="molecule type" value="Genomic_RNA"/>
</dbReference>
<accession>A0A8S5KZV8</accession>
<keyword evidence="2" id="KW-0945">Host-virus interaction</keyword>
<reference evidence="8" key="1">
    <citation type="submission" date="2020-09" db="EMBL/GenBank/DDBJ databases">
        <title>Leviviricetes taxonomy.</title>
        <authorList>
            <person name="Stockdale S.R."/>
            <person name="Callanan J."/>
            <person name="Adriaenssens E.M."/>
            <person name="Kuhn J.H."/>
            <person name="Rumnieks J."/>
            <person name="Shkoporov A."/>
            <person name="Draper L.A."/>
            <person name="Ross P."/>
            <person name="Hill C."/>
        </authorList>
    </citation>
    <scope>NUCLEOTIDE SEQUENCE</scope>
</reference>
<organism evidence="8 9">
    <name type="scientific">ssRNA phage SRR6960803_4</name>
    <dbReference type="NCBI Taxonomy" id="2786620"/>
    <lineage>
        <taxon>Viruses</taxon>
        <taxon>Riboviria</taxon>
        <taxon>Orthornavirae</taxon>
        <taxon>Lenarviricota</taxon>
        <taxon>Leviviricetes</taxon>
        <taxon>Norzivirales</taxon>
        <taxon>Duinviridae</taxon>
        <taxon>Kohmavirus</taxon>
        <taxon>Kohmavirus luticola</taxon>
    </lineage>
</organism>
<dbReference type="Pfam" id="PF03863">
    <property type="entry name" value="Phage_mat-A"/>
    <property type="match status" value="1"/>
</dbReference>
<evidence type="ECO:0000256" key="6">
    <source>
        <dbReference type="ARBA" id="ARBA00023296"/>
    </source>
</evidence>
<evidence type="ECO:0000256" key="2">
    <source>
        <dbReference type="ARBA" id="ARBA00022581"/>
    </source>
</evidence>
<dbReference type="RefSeq" id="YP_010769018.1">
    <property type="nucleotide sequence ID" value="NC_073855.1"/>
</dbReference>
<dbReference type="GO" id="GO:0039666">
    <property type="term" value="P:virion attachment to host cell pilus"/>
    <property type="evidence" value="ECO:0007669"/>
    <property type="project" value="UniProtKB-KW"/>
</dbReference>
<comment type="subcellular location">
    <subcellularLocation>
        <location evidence="1">Virion</location>
    </subcellularLocation>
</comment>
<dbReference type="GO" id="GO:0044423">
    <property type="term" value="C:virion component"/>
    <property type="evidence" value="ECO:0007669"/>
    <property type="project" value="UniProtKB-KW"/>
</dbReference>
<dbReference type="KEGG" id="vg:80397917"/>
<gene>
    <name evidence="8" type="primary">SRR6960803_4_1</name>
</gene>
<keyword evidence="5" id="KW-1175">Viral attachment to host cell pilus</keyword>
<keyword evidence="9" id="KW-1185">Reference proteome</keyword>
<evidence type="ECO:0000313" key="8">
    <source>
        <dbReference type="EMBL" id="DAD50731.1"/>
    </source>
</evidence>
<keyword evidence="4" id="KW-0946">Virion</keyword>
<proteinExistence type="inferred from homology"/>
<keyword evidence="3" id="KW-1161">Viral attachment to host cell</keyword>
<dbReference type="GeneID" id="80397917"/>
<protein>
    <submittedName>
        <fullName evidence="8">Maturation protein</fullName>
    </submittedName>
</protein>
<dbReference type="InterPro" id="IPR005563">
    <property type="entry name" value="A_protein"/>
</dbReference>
<evidence type="ECO:0000256" key="5">
    <source>
        <dbReference type="ARBA" id="ARBA00023104"/>
    </source>
</evidence>
<name>A0A8S5KZV8_9VIRU</name>
<sequence>MTIAYLAPYTVSSTPINGARGDGGSIWMSRTRANHTRIIPALTHENIFAGYALRAVATTDPSAEGDLTPAVAKFKSPPVNNQPYWVNRGRLHAILLSNFSAYTCVLSPLRNPTLSLSKVNQSEGRGWYYMDIAGNQVDSPAALGGQPGYEIFIDYRLQYIKEDVSVGGGSVSHQMAVDLVDTVNPLHGGFNTGIITSALAEANQGTYDLLTELAELPETLRWMYDLLGQARDATSSAVDKEIKYKQMFKRKAITAVQLADALASVWMQYRYAISPIVYSLQDIEKTLGQYDRVFKTTRGFDRKDEDFDSMMADFTWRGMKTMSYVGNHKHRVFLKRNYDPVTLLDGFLKNISLNPITTTWELVPLSFVADWFVNIGDVLAAYTGPSLHIGEGCTYSIQRDLKFQLGGSRPLYDVEIKSYARTIIDPSSLAGFTLEFDLPWKRQLDALALAWMFSKDGWTKLLLKRKP</sequence>
<evidence type="ECO:0000313" key="9">
    <source>
        <dbReference type="Proteomes" id="UP000679792"/>
    </source>
</evidence>
<dbReference type="Proteomes" id="UP000679792">
    <property type="component" value="Segment"/>
</dbReference>
<keyword evidence="6" id="KW-1160">Virus entry into host cell</keyword>